<proteinExistence type="inferred from homology"/>
<gene>
    <name evidence="4" type="ORF">RO21_10065</name>
</gene>
<dbReference type="Proteomes" id="UP000036270">
    <property type="component" value="Unassembled WGS sequence"/>
</dbReference>
<dbReference type="Pfam" id="PF00171">
    <property type="entry name" value="Aldedh"/>
    <property type="match status" value="1"/>
</dbReference>
<dbReference type="AlphaFoldDB" id="A0A0J5S1K1"/>
<dbReference type="PANTHER" id="PTHR43353:SF5">
    <property type="entry name" value="SUCCINATE-SEMIALDEHYDE DEHYDROGENASE, MITOCHONDRIAL"/>
    <property type="match status" value="1"/>
</dbReference>
<evidence type="ECO:0000256" key="2">
    <source>
        <dbReference type="ARBA" id="ARBA00023002"/>
    </source>
</evidence>
<dbReference type="GO" id="GO:0009450">
    <property type="term" value="P:gamma-aminobutyric acid catabolic process"/>
    <property type="evidence" value="ECO:0007669"/>
    <property type="project" value="TreeGrafter"/>
</dbReference>
<dbReference type="STRING" id="67855.RO21_10065"/>
<keyword evidence="5" id="KW-1185">Reference proteome</keyword>
<organism evidence="4 5">
    <name type="scientific">Muribacter muris</name>
    <dbReference type="NCBI Taxonomy" id="67855"/>
    <lineage>
        <taxon>Bacteria</taxon>
        <taxon>Pseudomonadati</taxon>
        <taxon>Pseudomonadota</taxon>
        <taxon>Gammaproteobacteria</taxon>
        <taxon>Pasteurellales</taxon>
        <taxon>Pasteurellaceae</taxon>
        <taxon>Muribacter</taxon>
    </lineage>
</organism>
<dbReference type="InterPro" id="IPR016162">
    <property type="entry name" value="Ald_DH_N"/>
</dbReference>
<dbReference type="InterPro" id="IPR016163">
    <property type="entry name" value="Ald_DH_C"/>
</dbReference>
<dbReference type="PATRIC" id="fig|67855.3.peg.2133"/>
<dbReference type="Gene3D" id="3.40.605.10">
    <property type="entry name" value="Aldehyde Dehydrogenase, Chain A, domain 1"/>
    <property type="match status" value="1"/>
</dbReference>
<dbReference type="InterPro" id="IPR015590">
    <property type="entry name" value="Aldehyde_DH_dom"/>
</dbReference>
<evidence type="ECO:0000313" key="5">
    <source>
        <dbReference type="Proteomes" id="UP000036270"/>
    </source>
</evidence>
<evidence type="ECO:0000313" key="4">
    <source>
        <dbReference type="EMBL" id="KMK50732.1"/>
    </source>
</evidence>
<sequence>MIPVATFDTLDEAITLANDCEYGLTSSIYTQNLNLAMKLISRLKFGETYVNRENFEAMQGYHAGWRKSGIGGADGKHGLAEYLQTQVVYLQFGDAL</sequence>
<evidence type="ECO:0000259" key="3">
    <source>
        <dbReference type="Pfam" id="PF00171"/>
    </source>
</evidence>
<accession>A0A0J5S1K1</accession>
<comment type="similarity">
    <text evidence="1">Belongs to the aldehyde dehydrogenase family.</text>
</comment>
<dbReference type="PANTHER" id="PTHR43353">
    <property type="entry name" value="SUCCINATE-SEMIALDEHYDE DEHYDROGENASE, MITOCHONDRIAL"/>
    <property type="match status" value="1"/>
</dbReference>
<dbReference type="Gene3D" id="3.40.309.10">
    <property type="entry name" value="Aldehyde Dehydrogenase, Chain A, domain 2"/>
    <property type="match status" value="1"/>
</dbReference>
<dbReference type="InterPro" id="IPR050740">
    <property type="entry name" value="Aldehyde_DH_Superfamily"/>
</dbReference>
<dbReference type="GO" id="GO:0004777">
    <property type="term" value="F:succinate-semialdehyde dehydrogenase (NAD+) activity"/>
    <property type="evidence" value="ECO:0007669"/>
    <property type="project" value="TreeGrafter"/>
</dbReference>
<dbReference type="EMBL" id="JWIZ01000072">
    <property type="protein sequence ID" value="KMK50732.1"/>
    <property type="molecule type" value="Genomic_DNA"/>
</dbReference>
<keyword evidence="2" id="KW-0560">Oxidoreductase</keyword>
<comment type="caution">
    <text evidence="4">The sequence shown here is derived from an EMBL/GenBank/DDBJ whole genome shotgun (WGS) entry which is preliminary data.</text>
</comment>
<feature type="domain" description="Aldehyde dehydrogenase" evidence="3">
    <location>
        <begin position="2"/>
        <end position="88"/>
    </location>
</feature>
<protein>
    <recommendedName>
        <fullName evidence="3">Aldehyde dehydrogenase domain-containing protein</fullName>
    </recommendedName>
</protein>
<reference evidence="4 5" key="1">
    <citation type="submission" date="2014-12" db="EMBL/GenBank/DDBJ databases">
        <title>Reclassification of Actinobacillus muris as Muribacter muris.</title>
        <authorList>
            <person name="Christensen H."/>
            <person name="Nicklas W."/>
            <person name="Bisgaard M."/>
        </authorList>
    </citation>
    <scope>NUCLEOTIDE SEQUENCE [LARGE SCALE GENOMIC DNA]</scope>
    <source>
        <strain evidence="4 5">Ackerman80-443D</strain>
    </source>
</reference>
<dbReference type="InterPro" id="IPR016161">
    <property type="entry name" value="Ald_DH/histidinol_DH"/>
</dbReference>
<evidence type="ECO:0000256" key="1">
    <source>
        <dbReference type="ARBA" id="ARBA00009986"/>
    </source>
</evidence>
<dbReference type="GO" id="GO:0005829">
    <property type="term" value="C:cytosol"/>
    <property type="evidence" value="ECO:0007669"/>
    <property type="project" value="TreeGrafter"/>
</dbReference>
<dbReference type="SUPFAM" id="SSF53720">
    <property type="entry name" value="ALDH-like"/>
    <property type="match status" value="1"/>
</dbReference>
<name>A0A0J5S1K1_9PAST</name>